<keyword evidence="6" id="KW-1185">Reference proteome</keyword>
<feature type="chain" id="PRO_5044618747" description="Hydrazine synthase alpha subunit middle domain-containing protein" evidence="1">
    <location>
        <begin position="28"/>
        <end position="778"/>
    </location>
</feature>
<evidence type="ECO:0000256" key="1">
    <source>
        <dbReference type="SAM" id="SignalP"/>
    </source>
</evidence>
<dbReference type="Proteomes" id="UP000323522">
    <property type="component" value="Chromosome"/>
</dbReference>
<reference evidence="4 5" key="1">
    <citation type="submission" date="2019-02" db="EMBL/GenBank/DDBJ databases">
        <title>Complete Genome Sequence and Methylome Analysis of Sphaerotilus natans subsp. sulfidivorans D-507.</title>
        <authorList>
            <person name="Fomenkov A."/>
            <person name="Gridneva E."/>
            <person name="Smolyakov D."/>
            <person name="Dubinina G."/>
            <person name="Vincze T."/>
            <person name="Grabovich M."/>
            <person name="Roberts R.J."/>
        </authorList>
    </citation>
    <scope>NUCLEOTIDE SEQUENCE [LARGE SCALE GENOMIC DNA]</scope>
    <source>
        <strain evidence="4 5">D-507</strain>
    </source>
</reference>
<name>A0A5C1PZF0_9BURK</name>
<dbReference type="InterPro" id="IPR040698">
    <property type="entry name" value="HZS_alpha_mid"/>
</dbReference>
<dbReference type="RefSeq" id="WP_149502742.1">
    <property type="nucleotide sequence ID" value="NZ_CP035708.1"/>
</dbReference>
<evidence type="ECO:0000313" key="4">
    <source>
        <dbReference type="EMBL" id="QEM99995.1"/>
    </source>
</evidence>
<organism evidence="4 5">
    <name type="scientific">Sphaerotilus sulfidivorans</name>
    <dbReference type="NCBI Taxonomy" id="639200"/>
    <lineage>
        <taxon>Bacteria</taxon>
        <taxon>Pseudomonadati</taxon>
        <taxon>Pseudomonadota</taxon>
        <taxon>Betaproteobacteria</taxon>
        <taxon>Burkholderiales</taxon>
        <taxon>Sphaerotilaceae</taxon>
        <taxon>Sphaerotilus</taxon>
    </lineage>
</organism>
<evidence type="ECO:0000313" key="6">
    <source>
        <dbReference type="Proteomes" id="UP001549111"/>
    </source>
</evidence>
<gene>
    <name evidence="3" type="ORF">ABIC99_002704</name>
    <name evidence="4" type="ORF">EWH46_03840</name>
</gene>
<evidence type="ECO:0000313" key="5">
    <source>
        <dbReference type="Proteomes" id="UP000323522"/>
    </source>
</evidence>
<dbReference type="Pfam" id="PF18582">
    <property type="entry name" value="HZS_alpha"/>
    <property type="match status" value="1"/>
</dbReference>
<reference evidence="3 6" key="2">
    <citation type="submission" date="2024-06" db="EMBL/GenBank/DDBJ databases">
        <title>Genomic Encyclopedia of Type Strains, Phase IV (KMG-IV): sequencing the most valuable type-strain genomes for metagenomic binning, comparative biology and taxonomic classification.</title>
        <authorList>
            <person name="Goeker M."/>
        </authorList>
    </citation>
    <scope>NUCLEOTIDE SEQUENCE [LARGE SCALE GENOMIC DNA]</scope>
    <source>
        <strain evidence="3 6">D-501</strain>
    </source>
</reference>
<feature type="signal peptide" evidence="1">
    <location>
        <begin position="1"/>
        <end position="27"/>
    </location>
</feature>
<protein>
    <recommendedName>
        <fullName evidence="2">Hydrazine synthase alpha subunit middle domain-containing protein</fullName>
    </recommendedName>
</protein>
<dbReference type="EMBL" id="CP035708">
    <property type="protein sequence ID" value="QEM99995.1"/>
    <property type="molecule type" value="Genomic_DNA"/>
</dbReference>
<dbReference type="KEGG" id="snn:EWH46_03840"/>
<dbReference type="Proteomes" id="UP001549111">
    <property type="component" value="Unassembled WGS sequence"/>
</dbReference>
<dbReference type="AlphaFoldDB" id="A0A5C1PZF0"/>
<feature type="domain" description="Hydrazine synthase alpha subunit middle" evidence="2">
    <location>
        <begin position="693"/>
        <end position="746"/>
    </location>
</feature>
<proteinExistence type="predicted"/>
<sequence>MSTFLFPSHRRPAVLALTLCQIAVLSACGGGSDADIPLASASSTTADNLAAPEAQAQAVRTVSTRTSAVTLTPVSTSTGTTVTAPVATSPAATTSTTVTAAATGTLTNPILFVTQVPFTTTVDMATRLGTFANHIPQIQRAPRGGDLMIRYPDGTLRNLTKEAGFGMDGLQGSKAIAVREPSVHWSGTKALISMVVGAPTRQYYDVDVKWQIYEVTGLAKGATVKITKVANQPAAYNNVSPLYGTDDRILFTSDRPRGGEAHLYPQLDEYESTPTNTGVWRLNPATAELRLLSHSVSGAFTPFIDSAGRIVFTRWDHLKRDQNTSGLGAVNYASEASGAAKLASASEVFPEPLGSSTSSYGPVNGHDFNLFSPWQMNEDGTGEETLNHIGRHELMPTLFTRSFSSDSALRDYYSDGYAANKKTIRHDGGVYQIREDLRTPGTFYGIYGREFNELGASQIVRFTGGAGMNAEQMVFTDASDPTLATGRYRSPTPLADGQMVASYAPSVTVGAFQNARFTVRLLGYNATTRQYSAGTSLTGGISKTVSWWDPDTKKSYSGPLWELDPVEVVARTRPTMRTESALSAPEKAILAEEGISETALRAWMKTNNLALIVTRNQTSRDRADKQQPYNLQVPGGTKRVGNTGKVYDIAHYQILQADSVRGYTSRSGRRPIAQPIPATVTGKNVPNTSGPSGSVKIAADGSTAAFVPANRAVTWQTTDTVGTPVVRERVWITFQPGEVRVCASCHGVNKADQAGLAAPTNKPEALRALVRYWNTLPK</sequence>
<evidence type="ECO:0000313" key="3">
    <source>
        <dbReference type="EMBL" id="MET3604880.1"/>
    </source>
</evidence>
<keyword evidence="1" id="KW-0732">Signal</keyword>
<dbReference type="OrthoDB" id="221261at2"/>
<evidence type="ECO:0000259" key="2">
    <source>
        <dbReference type="Pfam" id="PF18582"/>
    </source>
</evidence>
<dbReference type="EMBL" id="JBEPLS010000010">
    <property type="protein sequence ID" value="MET3604880.1"/>
    <property type="molecule type" value="Genomic_DNA"/>
</dbReference>
<accession>A0A5C1PZF0</accession>